<dbReference type="STRING" id="564137.SAMN04488238_102222"/>
<proteinExistence type="predicted"/>
<keyword evidence="3" id="KW-1185">Reference proteome</keyword>
<organism evidence="2 3">
    <name type="scientific">Roseicitreum antarcticum</name>
    <dbReference type="NCBI Taxonomy" id="564137"/>
    <lineage>
        <taxon>Bacteria</taxon>
        <taxon>Pseudomonadati</taxon>
        <taxon>Pseudomonadota</taxon>
        <taxon>Alphaproteobacteria</taxon>
        <taxon>Rhodobacterales</taxon>
        <taxon>Paracoccaceae</taxon>
        <taxon>Roseicitreum</taxon>
    </lineage>
</organism>
<protein>
    <submittedName>
        <fullName evidence="2">Uncharacterized protein</fullName>
    </submittedName>
</protein>
<dbReference type="Proteomes" id="UP000198539">
    <property type="component" value="Unassembled WGS sequence"/>
</dbReference>
<evidence type="ECO:0000313" key="2">
    <source>
        <dbReference type="EMBL" id="SDW48983.1"/>
    </source>
</evidence>
<dbReference type="AlphaFoldDB" id="A0A1H2TYA6"/>
<name>A0A1H2TYA6_9RHOB</name>
<feature type="compositionally biased region" description="Polar residues" evidence="1">
    <location>
        <begin position="31"/>
        <end position="50"/>
    </location>
</feature>
<feature type="region of interest" description="Disordered" evidence="1">
    <location>
        <begin position="25"/>
        <end position="67"/>
    </location>
</feature>
<dbReference type="EMBL" id="FNOM01000002">
    <property type="protein sequence ID" value="SDW48983.1"/>
    <property type="molecule type" value="Genomic_DNA"/>
</dbReference>
<sequence>MFSTVTAPSPASRCTGSVASAYSPVPGISATARSGTSPGASAARNTSKLNCGTRLPKAPSARSSNTT</sequence>
<accession>A0A1H2TYA6</accession>
<gene>
    <name evidence="2" type="ORF">SAMN04488238_102222</name>
</gene>
<evidence type="ECO:0000313" key="3">
    <source>
        <dbReference type="Proteomes" id="UP000198539"/>
    </source>
</evidence>
<evidence type="ECO:0000256" key="1">
    <source>
        <dbReference type="SAM" id="MobiDB-lite"/>
    </source>
</evidence>
<reference evidence="2 3" key="1">
    <citation type="submission" date="2016-10" db="EMBL/GenBank/DDBJ databases">
        <authorList>
            <person name="de Groot N.N."/>
        </authorList>
    </citation>
    <scope>NUCLEOTIDE SEQUENCE [LARGE SCALE GENOMIC DNA]</scope>
    <source>
        <strain evidence="2 3">CGMCC 1.8894</strain>
    </source>
</reference>